<keyword evidence="6" id="KW-0031">Aminopeptidase</keyword>
<dbReference type="GO" id="GO:0006508">
    <property type="term" value="P:proteolysis"/>
    <property type="evidence" value="ECO:0007669"/>
    <property type="project" value="UniProtKB-KW"/>
</dbReference>
<sequence>MGYLLFLYSCITWAQTLPKVDFIALNATVLPNFEKKDVNGHCHFVFKVNAPTDTIRIDAKAMRFSGILINGKAVEYKNNGKELLLYTGFKKGKNQLDFDYYAQPKQALYYIGTAQNYQIWTQGQGRYTSHWLPSFDDVNEKLTFSISVTTLENEEATRTSLTAISNGELVQKETFRAIQAGKIYTTWNYQMKKPMASYLVMLAIGEFVFQTHHSATGIPLERYIQPKDATKMDYTYMHSDRIFDFLEKEIGVKYPWKIYRQVPVRDFLYAGMENTTSTIFDQDFVVDSIANNDRNYVNVNAHELAHHWFGDLITAKSGKHHWLQEGFATYYALLAEKEIFGDDYFYQQLYSYANRIKVAAKSDTIPVMNEKASSLSFYQKGALALHYLRDQIGKRAFDKTVKAYLKHYQYTNVETADFLAFVRKYADFDTETFQKTWLESAAYPEKEINACLQKSAFIQELIALQKDRSKPLRDKLDQFRQLLQSQKFWPLKSEVIYQLKNEPFEESEPLYRLALQQGDIKVVKTVSELLTKVPASFQAEYEQLLSVASYEVRANAFLNLLHSFPEEKERYFEIVKDWQGANDKEVRILVLTAYLNAMPETAPLYSIYKNELIGYTGPDYESVTRIPAFQNALTSFPEDVQLLKNLVNATHHPKWQMVKYGRDMIRKYVKTEKYRILFNQILPDLSPEEQAELKRLMQS</sequence>
<dbReference type="InterPro" id="IPR050344">
    <property type="entry name" value="Peptidase_M1_aminopeptidases"/>
</dbReference>
<dbReference type="Proteomes" id="UP000289857">
    <property type="component" value="Unassembled WGS sequence"/>
</dbReference>
<keyword evidence="7" id="KW-0645">Protease</keyword>
<evidence type="ECO:0000256" key="9">
    <source>
        <dbReference type="ARBA" id="ARBA00022801"/>
    </source>
</evidence>
<evidence type="ECO:0000313" key="15">
    <source>
        <dbReference type="Proteomes" id="UP000289857"/>
    </source>
</evidence>
<dbReference type="EMBL" id="SBKN01000003">
    <property type="protein sequence ID" value="RXR23090.1"/>
    <property type="molecule type" value="Genomic_DNA"/>
</dbReference>
<dbReference type="InterPro" id="IPR001930">
    <property type="entry name" value="Peptidase_M1"/>
</dbReference>
<gene>
    <name evidence="14" type="ORF">EQG61_07430</name>
</gene>
<name>A0A4Q1KAK6_9FLAO</name>
<keyword evidence="15" id="KW-1185">Reference proteome</keyword>
<evidence type="ECO:0000256" key="2">
    <source>
        <dbReference type="ARBA" id="ARBA00001947"/>
    </source>
</evidence>
<dbReference type="Gene3D" id="1.10.390.10">
    <property type="entry name" value="Neutral Protease Domain 2"/>
    <property type="match status" value="1"/>
</dbReference>
<evidence type="ECO:0000259" key="13">
    <source>
        <dbReference type="Pfam" id="PF17900"/>
    </source>
</evidence>
<dbReference type="InterPro" id="IPR027268">
    <property type="entry name" value="Peptidase_M4/M1_CTD_sf"/>
</dbReference>
<reference evidence="15" key="1">
    <citation type="submission" date="2019-01" db="EMBL/GenBank/DDBJ databases">
        <title>Cytophagaceae bacterium strain CAR-16.</title>
        <authorList>
            <person name="Chen W.-M."/>
        </authorList>
    </citation>
    <scope>NUCLEOTIDE SEQUENCE [LARGE SCALE GENOMIC DNA]</scope>
    <source>
        <strain evidence="15">WWJ-16</strain>
    </source>
</reference>
<dbReference type="GO" id="GO:0042277">
    <property type="term" value="F:peptide binding"/>
    <property type="evidence" value="ECO:0007669"/>
    <property type="project" value="TreeGrafter"/>
</dbReference>
<dbReference type="GO" id="GO:0070006">
    <property type="term" value="F:metalloaminopeptidase activity"/>
    <property type="evidence" value="ECO:0007669"/>
    <property type="project" value="TreeGrafter"/>
</dbReference>
<dbReference type="InterPro" id="IPR042097">
    <property type="entry name" value="Aminopeptidase_N-like_N_sf"/>
</dbReference>
<dbReference type="GO" id="GO:0016020">
    <property type="term" value="C:membrane"/>
    <property type="evidence" value="ECO:0007669"/>
    <property type="project" value="TreeGrafter"/>
</dbReference>
<evidence type="ECO:0000256" key="11">
    <source>
        <dbReference type="ARBA" id="ARBA00023049"/>
    </source>
</evidence>
<dbReference type="PANTHER" id="PTHR11533:SF174">
    <property type="entry name" value="PUROMYCIN-SENSITIVE AMINOPEPTIDASE-RELATED"/>
    <property type="match status" value="1"/>
</dbReference>
<evidence type="ECO:0000259" key="12">
    <source>
        <dbReference type="Pfam" id="PF01433"/>
    </source>
</evidence>
<evidence type="ECO:0000256" key="3">
    <source>
        <dbReference type="ARBA" id="ARBA00010136"/>
    </source>
</evidence>
<dbReference type="OrthoDB" id="100605at2"/>
<dbReference type="GO" id="GO:0005737">
    <property type="term" value="C:cytoplasm"/>
    <property type="evidence" value="ECO:0007669"/>
    <property type="project" value="TreeGrafter"/>
</dbReference>
<dbReference type="GO" id="GO:0005615">
    <property type="term" value="C:extracellular space"/>
    <property type="evidence" value="ECO:0007669"/>
    <property type="project" value="TreeGrafter"/>
</dbReference>
<keyword evidence="8" id="KW-0479">Metal-binding</keyword>
<evidence type="ECO:0000256" key="5">
    <source>
        <dbReference type="ARBA" id="ARBA00015611"/>
    </source>
</evidence>
<dbReference type="PRINTS" id="PR00756">
    <property type="entry name" value="ALADIPTASE"/>
</dbReference>
<evidence type="ECO:0000256" key="7">
    <source>
        <dbReference type="ARBA" id="ARBA00022670"/>
    </source>
</evidence>
<dbReference type="SUPFAM" id="SSF55486">
    <property type="entry name" value="Metalloproteases ('zincins'), catalytic domain"/>
    <property type="match status" value="1"/>
</dbReference>
<comment type="similarity">
    <text evidence="3">Belongs to the peptidase M1 family.</text>
</comment>
<dbReference type="Gene3D" id="2.60.40.1730">
    <property type="entry name" value="tricorn interacting facor f3 domain"/>
    <property type="match status" value="1"/>
</dbReference>
<comment type="cofactor">
    <cofactor evidence="2">
        <name>Zn(2+)</name>
        <dbReference type="ChEBI" id="CHEBI:29105"/>
    </cofactor>
</comment>
<evidence type="ECO:0000313" key="14">
    <source>
        <dbReference type="EMBL" id="RXR23090.1"/>
    </source>
</evidence>
<dbReference type="EC" id="3.4.11.2" evidence="4"/>
<dbReference type="GO" id="GO:0016285">
    <property type="term" value="F:alanyl aminopeptidase activity"/>
    <property type="evidence" value="ECO:0007669"/>
    <property type="project" value="UniProtKB-EC"/>
</dbReference>
<dbReference type="Pfam" id="PF17900">
    <property type="entry name" value="Peptidase_M1_N"/>
    <property type="match status" value="1"/>
</dbReference>
<comment type="catalytic activity">
    <reaction evidence="1">
        <text>Release of an N-terminal amino acid, Xaa-|-Yaa- from a peptide, amide or arylamide. Xaa is preferably Ala, but may be most amino acids including Pro (slow action). When a terminal hydrophobic residue is followed by a prolyl residue, the two may be released as an intact Xaa-Pro dipeptide.</text>
        <dbReference type="EC" id="3.4.11.2"/>
    </reaction>
</comment>
<accession>A0A4Q1KAK6</accession>
<keyword evidence="9" id="KW-0378">Hydrolase</keyword>
<dbReference type="GO" id="GO:0008270">
    <property type="term" value="F:zinc ion binding"/>
    <property type="evidence" value="ECO:0007669"/>
    <property type="project" value="InterPro"/>
</dbReference>
<evidence type="ECO:0000256" key="1">
    <source>
        <dbReference type="ARBA" id="ARBA00000098"/>
    </source>
</evidence>
<feature type="domain" description="Aminopeptidase N-like N-terminal" evidence="13">
    <location>
        <begin position="28"/>
        <end position="199"/>
    </location>
</feature>
<feature type="domain" description="Peptidase M1 membrane alanine aminopeptidase" evidence="12">
    <location>
        <begin position="235"/>
        <end position="437"/>
    </location>
</feature>
<dbReference type="SUPFAM" id="SSF63737">
    <property type="entry name" value="Leukotriene A4 hydrolase N-terminal domain"/>
    <property type="match status" value="1"/>
</dbReference>
<evidence type="ECO:0000256" key="6">
    <source>
        <dbReference type="ARBA" id="ARBA00022438"/>
    </source>
</evidence>
<protein>
    <recommendedName>
        <fullName evidence="5">Aminopeptidase N</fullName>
        <ecNumber evidence="4">3.4.11.2</ecNumber>
    </recommendedName>
</protein>
<keyword evidence="11" id="KW-0482">Metalloprotease</keyword>
<dbReference type="InterPro" id="IPR045357">
    <property type="entry name" value="Aminopeptidase_N-like_N"/>
</dbReference>
<dbReference type="PANTHER" id="PTHR11533">
    <property type="entry name" value="PROTEASE M1 ZINC METALLOPROTEASE"/>
    <property type="match status" value="1"/>
</dbReference>
<dbReference type="GO" id="GO:0043171">
    <property type="term" value="P:peptide catabolic process"/>
    <property type="evidence" value="ECO:0007669"/>
    <property type="project" value="TreeGrafter"/>
</dbReference>
<dbReference type="Pfam" id="PF01433">
    <property type="entry name" value="Peptidase_M1"/>
    <property type="match status" value="1"/>
</dbReference>
<evidence type="ECO:0000256" key="8">
    <source>
        <dbReference type="ARBA" id="ARBA00022723"/>
    </source>
</evidence>
<dbReference type="CDD" id="cd09603">
    <property type="entry name" value="M1_APN_like"/>
    <property type="match status" value="1"/>
</dbReference>
<evidence type="ECO:0000256" key="10">
    <source>
        <dbReference type="ARBA" id="ARBA00022833"/>
    </source>
</evidence>
<evidence type="ECO:0000256" key="4">
    <source>
        <dbReference type="ARBA" id="ARBA00012564"/>
    </source>
</evidence>
<organism evidence="14 15">
    <name type="scientific">Flavobacterium stagni</name>
    <dbReference type="NCBI Taxonomy" id="2506421"/>
    <lineage>
        <taxon>Bacteria</taxon>
        <taxon>Pseudomonadati</taxon>
        <taxon>Bacteroidota</taxon>
        <taxon>Flavobacteriia</taxon>
        <taxon>Flavobacteriales</taxon>
        <taxon>Flavobacteriaceae</taxon>
        <taxon>Flavobacterium</taxon>
    </lineage>
</organism>
<proteinExistence type="inferred from homology"/>
<keyword evidence="10" id="KW-0862">Zinc</keyword>
<dbReference type="AlphaFoldDB" id="A0A4Q1KAK6"/>
<dbReference type="InterPro" id="IPR014782">
    <property type="entry name" value="Peptidase_M1_dom"/>
</dbReference>
<comment type="caution">
    <text evidence="14">The sequence shown here is derived from an EMBL/GenBank/DDBJ whole genome shotgun (WGS) entry which is preliminary data.</text>
</comment>